<name>A0ACB8TTH3_9APHY</name>
<organism evidence="1 2">
    <name type="scientific">Irpex rosettiformis</name>
    <dbReference type="NCBI Taxonomy" id="378272"/>
    <lineage>
        <taxon>Eukaryota</taxon>
        <taxon>Fungi</taxon>
        <taxon>Dikarya</taxon>
        <taxon>Basidiomycota</taxon>
        <taxon>Agaricomycotina</taxon>
        <taxon>Agaricomycetes</taxon>
        <taxon>Polyporales</taxon>
        <taxon>Irpicaceae</taxon>
        <taxon>Irpex</taxon>
    </lineage>
</organism>
<proteinExistence type="predicted"/>
<comment type="caution">
    <text evidence="1">The sequence shown here is derived from an EMBL/GenBank/DDBJ whole genome shotgun (WGS) entry which is preliminary data.</text>
</comment>
<protein>
    <submittedName>
        <fullName evidence="1">Glycosyl transferase family group 2-domain-containing protein</fullName>
    </submittedName>
</protein>
<evidence type="ECO:0000313" key="1">
    <source>
        <dbReference type="EMBL" id="KAI0085298.1"/>
    </source>
</evidence>
<gene>
    <name evidence="1" type="ORF">BDY19DRAFT_1050669</name>
</gene>
<reference evidence="1" key="1">
    <citation type="journal article" date="2021" name="Environ. Microbiol.">
        <title>Gene family expansions and transcriptome signatures uncover fungal adaptations to wood decay.</title>
        <authorList>
            <person name="Hage H."/>
            <person name="Miyauchi S."/>
            <person name="Viragh M."/>
            <person name="Drula E."/>
            <person name="Min B."/>
            <person name="Chaduli D."/>
            <person name="Navarro D."/>
            <person name="Favel A."/>
            <person name="Norest M."/>
            <person name="Lesage-Meessen L."/>
            <person name="Balint B."/>
            <person name="Merenyi Z."/>
            <person name="de Eugenio L."/>
            <person name="Morin E."/>
            <person name="Martinez A.T."/>
            <person name="Baldrian P."/>
            <person name="Stursova M."/>
            <person name="Martinez M.J."/>
            <person name="Novotny C."/>
            <person name="Magnuson J.K."/>
            <person name="Spatafora J.W."/>
            <person name="Maurice S."/>
            <person name="Pangilinan J."/>
            <person name="Andreopoulos W."/>
            <person name="LaButti K."/>
            <person name="Hundley H."/>
            <person name="Na H."/>
            <person name="Kuo A."/>
            <person name="Barry K."/>
            <person name="Lipzen A."/>
            <person name="Henrissat B."/>
            <person name="Riley R."/>
            <person name="Ahrendt S."/>
            <person name="Nagy L.G."/>
            <person name="Grigoriev I.V."/>
            <person name="Martin F."/>
            <person name="Rosso M.N."/>
        </authorList>
    </citation>
    <scope>NUCLEOTIDE SEQUENCE</scope>
    <source>
        <strain evidence="1">CBS 384.51</strain>
    </source>
</reference>
<sequence length="204" mass="23081">MSSPDNADADQLEERALELAIEETYKESGRWFRLSIRIGSIILIMGSGTVKPEGCFRDAACELGECPKVGIIQHKSDVMQVMNHYFENGIAHFTQRINESISLECSNGEVAPFVGHNVFLRWNSIAAGFALSLMNYLLFGWSAEVDGYYLHLFEVWLACMAVFPILGNLGFMLLEYRLGQMRTSDLVVEFRDLISSRYSIFELT</sequence>
<keyword evidence="2" id="KW-1185">Reference proteome</keyword>
<evidence type="ECO:0000313" key="2">
    <source>
        <dbReference type="Proteomes" id="UP001055072"/>
    </source>
</evidence>
<keyword evidence="1" id="KW-0808">Transferase</keyword>
<dbReference type="EMBL" id="MU274932">
    <property type="protein sequence ID" value="KAI0085298.1"/>
    <property type="molecule type" value="Genomic_DNA"/>
</dbReference>
<accession>A0ACB8TTH3</accession>
<dbReference type="Proteomes" id="UP001055072">
    <property type="component" value="Unassembled WGS sequence"/>
</dbReference>